<comment type="caution">
    <text evidence="1">The sequence shown here is derived from an EMBL/GenBank/DDBJ whole genome shotgun (WGS) entry which is preliminary data.</text>
</comment>
<evidence type="ECO:0000313" key="2">
    <source>
        <dbReference type="Proteomes" id="UP001165960"/>
    </source>
</evidence>
<dbReference type="Proteomes" id="UP001165960">
    <property type="component" value="Unassembled WGS sequence"/>
</dbReference>
<dbReference type="EMBL" id="QTSX02005886">
    <property type="protein sequence ID" value="KAJ9056701.1"/>
    <property type="molecule type" value="Genomic_DNA"/>
</dbReference>
<name>A0ACC2S2V7_9FUNG</name>
<evidence type="ECO:0000313" key="1">
    <source>
        <dbReference type="EMBL" id="KAJ9056701.1"/>
    </source>
</evidence>
<accession>A0ACC2S2V7</accession>
<organism evidence="1 2">
    <name type="scientific">Entomophthora muscae</name>
    <dbReference type="NCBI Taxonomy" id="34485"/>
    <lineage>
        <taxon>Eukaryota</taxon>
        <taxon>Fungi</taxon>
        <taxon>Fungi incertae sedis</taxon>
        <taxon>Zoopagomycota</taxon>
        <taxon>Entomophthoromycotina</taxon>
        <taxon>Entomophthoromycetes</taxon>
        <taxon>Entomophthorales</taxon>
        <taxon>Entomophthoraceae</taxon>
        <taxon>Entomophthora</taxon>
    </lineage>
</organism>
<proteinExistence type="predicted"/>
<gene>
    <name evidence="1" type="ORF">DSO57_1030270</name>
</gene>
<reference evidence="1" key="1">
    <citation type="submission" date="2022-04" db="EMBL/GenBank/DDBJ databases">
        <title>Genome of the entomopathogenic fungus Entomophthora muscae.</title>
        <authorList>
            <person name="Elya C."/>
            <person name="Lovett B.R."/>
            <person name="Lee E."/>
            <person name="Macias A.M."/>
            <person name="Hajek A.E."/>
            <person name="De Bivort B.L."/>
            <person name="Kasson M.T."/>
            <person name="De Fine Licht H.H."/>
            <person name="Stajich J.E."/>
        </authorList>
    </citation>
    <scope>NUCLEOTIDE SEQUENCE</scope>
    <source>
        <strain evidence="1">Berkeley</strain>
    </source>
</reference>
<protein>
    <submittedName>
        <fullName evidence="1">Uncharacterized protein</fullName>
    </submittedName>
</protein>
<keyword evidence="2" id="KW-1185">Reference proteome</keyword>
<sequence>MGESDIKQKSINGLTEKERKLLAKEHALNAELDAILAANHDNFPKAVYFIIPNEFCERFCFYGIKNLLNQYLKSGFGLSKQLSKSYVHLFNGLVYGFPLVGAALSDSYLGKYHTIVYLSLVYLVGNALLSIFSINNLIAEYGSYPEWVALFPLFLIAIGTGGIKPCVSSHGGDQFLPSQAPLVDRFFAIFYVSINVGALIAQYLTPFLKEGVECFGAHCYFLAFGVPTILFGLALILFVAGFRTYRVVPPSEEFLPYKAAKTALVAGVRYLRATKEKRASVRHWLYLAEDLVGEEFVEETRLVGKIIVMFMPLIFFWVLYDQNGTEWQNQYEMMNHKFLGLINIPTEASSNLNSVLVIIVVPLLSYVVYPLLEKKGLSMNLITRMTIGYLFVIAAFVTSIILQYAVEANASTQVLEGNVAVSCSDCINGTWQLPQWILLSVGEALFAPTGVEFAYTQVGRQMKASAASLWLLGIGIGNYVVMGMEYSVGDLPGPTRQWIYTAISSFFLVVFIILSRFWFVSKEEEDERKHAFSLTESTIE</sequence>